<reference evidence="1 2" key="1">
    <citation type="journal article" date="2016" name="Nat. Commun.">
        <title>Thousands of microbial genomes shed light on interconnected biogeochemical processes in an aquifer system.</title>
        <authorList>
            <person name="Anantharaman K."/>
            <person name="Brown C.T."/>
            <person name="Hug L.A."/>
            <person name="Sharon I."/>
            <person name="Castelle C.J."/>
            <person name="Probst A.J."/>
            <person name="Thomas B.C."/>
            <person name="Singh A."/>
            <person name="Wilkins M.J."/>
            <person name="Karaoz U."/>
            <person name="Brodie E.L."/>
            <person name="Williams K.H."/>
            <person name="Hubbard S.S."/>
            <person name="Banfield J.F."/>
        </authorList>
    </citation>
    <scope>NUCLEOTIDE SEQUENCE [LARGE SCALE GENOMIC DNA]</scope>
</reference>
<comment type="caution">
    <text evidence="1">The sequence shown here is derived from an EMBL/GenBank/DDBJ whole genome shotgun (WGS) entry which is preliminary data.</text>
</comment>
<sequence>MSVSGGTSVLVGVDLGVAGVDVYVGGNVGGVDVGVAGGVGGVGDFSAGGVGGVGVPGVDCGVGVVSDLCKKGK</sequence>
<gene>
    <name evidence="1" type="ORF">A3C25_02695</name>
</gene>
<accession>A0A1F7H263</accession>
<organism evidence="1 2">
    <name type="scientific">Candidatus Roizmanbacteria bacterium RIFCSPHIGHO2_02_FULL_38_11</name>
    <dbReference type="NCBI Taxonomy" id="1802039"/>
    <lineage>
        <taxon>Bacteria</taxon>
        <taxon>Candidatus Roizmaniibacteriota</taxon>
    </lineage>
</organism>
<dbReference type="EMBL" id="MFZO01000021">
    <property type="protein sequence ID" value="OGK24956.1"/>
    <property type="molecule type" value="Genomic_DNA"/>
</dbReference>
<proteinExistence type="predicted"/>
<evidence type="ECO:0000313" key="2">
    <source>
        <dbReference type="Proteomes" id="UP000177913"/>
    </source>
</evidence>
<evidence type="ECO:0000313" key="1">
    <source>
        <dbReference type="EMBL" id="OGK24956.1"/>
    </source>
</evidence>
<name>A0A1F7H263_9BACT</name>
<protein>
    <submittedName>
        <fullName evidence="1">Uncharacterized protein</fullName>
    </submittedName>
</protein>
<dbReference type="Proteomes" id="UP000177913">
    <property type="component" value="Unassembled WGS sequence"/>
</dbReference>
<dbReference type="AlphaFoldDB" id="A0A1F7H263"/>